<reference evidence="9 10" key="1">
    <citation type="journal article" date="2016" name="Eur. J. Clin. Microbiol. Infect. Dis.">
        <title>Whole genome sequencing as a tool for phylogenetic analysis of clinical strains of Mitis group streptococci.</title>
        <authorList>
            <person name="Rasmussen L.H."/>
            <person name="Dargis R."/>
            <person name="Hojholt K."/>
            <person name="Christensen J.J."/>
            <person name="Skovgaard O."/>
            <person name="Justesen U.S."/>
            <person name="Rosenvinge F.S."/>
            <person name="Moser C."/>
            <person name="Lukjancenko O."/>
            <person name="Rasmussen S."/>
            <person name="Nielsen X.C."/>
        </authorList>
    </citation>
    <scope>NUCLEOTIDE SEQUENCE [LARGE SCALE GENOMIC DNA]</scope>
    <source>
        <strain evidence="9 10">RH_50275_09</strain>
    </source>
</reference>
<dbReference type="EMBL" id="NCVF01000017">
    <property type="protein sequence ID" value="ORO96356.1"/>
    <property type="molecule type" value="Genomic_DNA"/>
</dbReference>
<comment type="caution">
    <text evidence="9">The sequence shown here is derived from an EMBL/GenBank/DDBJ whole genome shotgun (WGS) entry which is preliminary data.</text>
</comment>
<feature type="domain" description="Fido" evidence="8">
    <location>
        <begin position="92"/>
        <end position="243"/>
    </location>
</feature>
<dbReference type="Proteomes" id="UP000193929">
    <property type="component" value="Unassembled WGS sequence"/>
</dbReference>
<dbReference type="PANTHER" id="PTHR39560:SF1">
    <property type="entry name" value="PROTEIN ADENYLYLTRANSFERASE FIC-RELATED"/>
    <property type="match status" value="1"/>
</dbReference>
<dbReference type="RefSeq" id="WP_001183258.1">
    <property type="nucleotide sequence ID" value="NZ_NCVF01000017.1"/>
</dbReference>
<evidence type="ECO:0000313" key="10">
    <source>
        <dbReference type="Proteomes" id="UP000193929"/>
    </source>
</evidence>
<name>A0A1X1KA83_STRMT</name>
<evidence type="ECO:0000256" key="6">
    <source>
        <dbReference type="ARBA" id="ARBA00047939"/>
    </source>
</evidence>
<comment type="catalytic activity">
    <reaction evidence="7">
        <text>L-tyrosyl-[protein] + ATP = O-(5'-adenylyl)-L-tyrosyl-[protein] + diphosphate</text>
        <dbReference type="Rhea" id="RHEA:54288"/>
        <dbReference type="Rhea" id="RHEA-COMP:10136"/>
        <dbReference type="Rhea" id="RHEA-COMP:13846"/>
        <dbReference type="ChEBI" id="CHEBI:30616"/>
        <dbReference type="ChEBI" id="CHEBI:33019"/>
        <dbReference type="ChEBI" id="CHEBI:46858"/>
        <dbReference type="ChEBI" id="CHEBI:83624"/>
        <dbReference type="EC" id="2.7.7.108"/>
    </reaction>
</comment>
<evidence type="ECO:0000259" key="8">
    <source>
        <dbReference type="PROSITE" id="PS51459"/>
    </source>
</evidence>
<evidence type="ECO:0000313" key="9">
    <source>
        <dbReference type="EMBL" id="ORO96356.1"/>
    </source>
</evidence>
<dbReference type="InterPro" id="IPR003812">
    <property type="entry name" value="Fido"/>
</dbReference>
<dbReference type="EC" id="2.7.7.108" evidence="5"/>
<keyword evidence="4" id="KW-0067">ATP-binding</keyword>
<proteinExistence type="predicted"/>
<comment type="catalytic activity">
    <reaction evidence="6">
        <text>L-threonyl-[protein] + ATP = 3-O-(5'-adenylyl)-L-threonyl-[protein] + diphosphate</text>
        <dbReference type="Rhea" id="RHEA:54292"/>
        <dbReference type="Rhea" id="RHEA-COMP:11060"/>
        <dbReference type="Rhea" id="RHEA-COMP:13847"/>
        <dbReference type="ChEBI" id="CHEBI:30013"/>
        <dbReference type="ChEBI" id="CHEBI:30616"/>
        <dbReference type="ChEBI" id="CHEBI:33019"/>
        <dbReference type="ChEBI" id="CHEBI:138113"/>
        <dbReference type="EC" id="2.7.7.108"/>
    </reaction>
</comment>
<evidence type="ECO:0000256" key="3">
    <source>
        <dbReference type="ARBA" id="ARBA00022741"/>
    </source>
</evidence>
<dbReference type="Gene3D" id="1.10.3290.10">
    <property type="entry name" value="Fido-like domain"/>
    <property type="match status" value="1"/>
</dbReference>
<evidence type="ECO:0000256" key="2">
    <source>
        <dbReference type="ARBA" id="ARBA00022695"/>
    </source>
</evidence>
<keyword evidence="2" id="KW-0548">Nucleotidyltransferase</keyword>
<gene>
    <name evidence="9" type="ORF">B7700_01150</name>
</gene>
<protein>
    <recommendedName>
        <fullName evidence="5">protein adenylyltransferase</fullName>
        <ecNumber evidence="5">2.7.7.108</ecNumber>
    </recommendedName>
</protein>
<organism evidence="9 10">
    <name type="scientific">Streptococcus mitis</name>
    <dbReference type="NCBI Taxonomy" id="28037"/>
    <lineage>
        <taxon>Bacteria</taxon>
        <taxon>Bacillati</taxon>
        <taxon>Bacillota</taxon>
        <taxon>Bacilli</taxon>
        <taxon>Lactobacillales</taxon>
        <taxon>Streptococcaceae</taxon>
        <taxon>Streptococcus</taxon>
        <taxon>Streptococcus mitis group</taxon>
    </lineage>
</organism>
<dbReference type="AlphaFoldDB" id="A0A1X1KA83"/>
<dbReference type="CDD" id="cd11586">
    <property type="entry name" value="VbhA_like"/>
    <property type="match status" value="1"/>
</dbReference>
<evidence type="ECO:0000256" key="1">
    <source>
        <dbReference type="ARBA" id="ARBA00022679"/>
    </source>
</evidence>
<evidence type="ECO:0000256" key="7">
    <source>
        <dbReference type="ARBA" id="ARBA00048696"/>
    </source>
</evidence>
<dbReference type="GO" id="GO:0070733">
    <property type="term" value="F:AMPylase activity"/>
    <property type="evidence" value="ECO:0007669"/>
    <property type="project" value="UniProtKB-EC"/>
</dbReference>
<dbReference type="PANTHER" id="PTHR39560">
    <property type="entry name" value="PROTEIN ADENYLYLTRANSFERASE FIC-RELATED"/>
    <property type="match status" value="1"/>
</dbReference>
<dbReference type="GO" id="GO:0005524">
    <property type="term" value="F:ATP binding"/>
    <property type="evidence" value="ECO:0007669"/>
    <property type="project" value="UniProtKB-KW"/>
</dbReference>
<dbReference type="InterPro" id="IPR036597">
    <property type="entry name" value="Fido-like_dom_sf"/>
</dbReference>
<dbReference type="SUPFAM" id="SSF140931">
    <property type="entry name" value="Fic-like"/>
    <property type="match status" value="1"/>
</dbReference>
<evidence type="ECO:0000256" key="5">
    <source>
        <dbReference type="ARBA" id="ARBA00034531"/>
    </source>
</evidence>
<dbReference type="PROSITE" id="PS51459">
    <property type="entry name" value="FIDO"/>
    <property type="match status" value="1"/>
</dbReference>
<dbReference type="GO" id="GO:0051302">
    <property type="term" value="P:regulation of cell division"/>
    <property type="evidence" value="ECO:0007669"/>
    <property type="project" value="TreeGrafter"/>
</dbReference>
<evidence type="ECO:0000256" key="4">
    <source>
        <dbReference type="ARBA" id="ARBA00022840"/>
    </source>
</evidence>
<keyword evidence="1" id="KW-0808">Transferase</keyword>
<dbReference type="Pfam" id="PF02661">
    <property type="entry name" value="Fic"/>
    <property type="match status" value="1"/>
</dbReference>
<accession>A0A1X1KA83</accession>
<dbReference type="InterPro" id="IPR033788">
    <property type="entry name" value="VbhA-like"/>
</dbReference>
<keyword evidence="3" id="KW-0547">Nucleotide-binding</keyword>
<sequence>MQPTYEIDNPNLSYQTKLDLWQTGFGLQQVDGLEPSRYMVELAKEQIEGKIEYQQIYDQITKYHEETDDSTKEADIVSLRIVELLSSNAFKFAPTTLKSIHKELFFGVLSQGIPLGEYRHYNITKKEPILEGDSVIYDHYQTISASLTYDFDQESQFDYRGKTPEEMVKHLKKFVSGIWQIHPFGEGNTRTVTVFMIKYLRSLGFEVDNSPFKENARYFRDALVLDNAKLLKKNPEYLDRFFENLLLGGQHELSLKKMYQEVLPTASAPKNQKDQGLSL</sequence>